<dbReference type="Proteomes" id="UP000220904">
    <property type="component" value="Unassembled WGS sequence"/>
</dbReference>
<dbReference type="GO" id="GO:0010181">
    <property type="term" value="F:FMN binding"/>
    <property type="evidence" value="ECO:0007669"/>
    <property type="project" value="InterPro"/>
</dbReference>
<evidence type="ECO:0000259" key="1">
    <source>
        <dbReference type="Pfam" id="PF12641"/>
    </source>
</evidence>
<dbReference type="GO" id="GO:0009055">
    <property type="term" value="F:electron transfer activity"/>
    <property type="evidence" value="ECO:0007669"/>
    <property type="project" value="InterPro"/>
</dbReference>
<name>A0A2A7B5A8_9FIRM</name>
<gene>
    <name evidence="2" type="ORF">CHR60_07065</name>
</gene>
<reference evidence="2 3" key="1">
    <citation type="journal article" date="2017" name="Front. Microbiol.">
        <title>New Insights into the Diversity of the Genus Faecalibacterium.</title>
        <authorList>
            <person name="Benevides L."/>
            <person name="Burman S."/>
            <person name="Martin R."/>
            <person name="Robert V."/>
            <person name="Thomas M."/>
            <person name="Miquel S."/>
            <person name="Chain F."/>
            <person name="Sokol H."/>
            <person name="Bermudez-Humaran L.G."/>
            <person name="Morrison M."/>
            <person name="Langella P."/>
            <person name="Azevedo V.A."/>
            <person name="Chatel J.M."/>
            <person name="Soares S."/>
        </authorList>
    </citation>
    <scope>NUCLEOTIDE SEQUENCE [LARGE SCALE GENOMIC DNA]</scope>
    <source>
        <strain evidence="2 3">AHMP21</strain>
    </source>
</reference>
<dbReference type="AlphaFoldDB" id="A0A2A7B5A8"/>
<sequence>MSYAIVYSSQTGNTKQLAETLRETLPQEDCRYFGTPAEAAAEADTLYVGFWTDRGHADAGCNAFLKTLRGKKVFLFGTAGFGGSAEYFAKILSAVQAELDPSNTVVGTYMCQGRMPQSVRQRYEAMKQQPNPASNLDMLIENFDRALAHPDAGDLERLKQAVQ</sequence>
<feature type="domain" description="Flavodoxin-like" evidence="1">
    <location>
        <begin position="5"/>
        <end position="163"/>
    </location>
</feature>
<dbReference type="RefSeq" id="WP_097792374.1">
    <property type="nucleotide sequence ID" value="NZ_NOUV01000014.1"/>
</dbReference>
<comment type="caution">
    <text evidence="2">The sequence shown here is derived from an EMBL/GenBank/DDBJ whole genome shotgun (WGS) entry which is preliminary data.</text>
</comment>
<proteinExistence type="predicted"/>
<evidence type="ECO:0000313" key="2">
    <source>
        <dbReference type="EMBL" id="PDX86501.1"/>
    </source>
</evidence>
<dbReference type="SUPFAM" id="SSF52218">
    <property type="entry name" value="Flavoproteins"/>
    <property type="match status" value="1"/>
</dbReference>
<dbReference type="NCBIfam" id="NF045594">
    <property type="entry name" value="flavodox_BilS"/>
    <property type="match status" value="1"/>
</dbReference>
<dbReference type="OrthoDB" id="307208at2"/>
<dbReference type="InterPro" id="IPR054633">
    <property type="entry name" value="BilS"/>
</dbReference>
<evidence type="ECO:0000313" key="3">
    <source>
        <dbReference type="Proteomes" id="UP000220904"/>
    </source>
</evidence>
<dbReference type="EMBL" id="NOUV01000014">
    <property type="protein sequence ID" value="PDX86501.1"/>
    <property type="molecule type" value="Genomic_DNA"/>
</dbReference>
<protein>
    <recommendedName>
        <fullName evidence="1">Flavodoxin-like domain-containing protein</fullName>
    </recommendedName>
</protein>
<accession>A0A2A7B5A8</accession>
<dbReference type="InterPro" id="IPR001226">
    <property type="entry name" value="Flavodoxin_CS"/>
</dbReference>
<dbReference type="Pfam" id="PF12641">
    <property type="entry name" value="Flavodoxin_3"/>
    <property type="match status" value="1"/>
</dbReference>
<organism evidence="2 3">
    <name type="scientific">Faecalibacterium prausnitzii</name>
    <dbReference type="NCBI Taxonomy" id="853"/>
    <lineage>
        <taxon>Bacteria</taxon>
        <taxon>Bacillati</taxon>
        <taxon>Bacillota</taxon>
        <taxon>Clostridia</taxon>
        <taxon>Eubacteriales</taxon>
        <taxon>Oscillospiraceae</taxon>
        <taxon>Faecalibacterium</taxon>
    </lineage>
</organism>
<dbReference type="GO" id="GO:0016651">
    <property type="term" value="F:oxidoreductase activity, acting on NAD(P)H"/>
    <property type="evidence" value="ECO:0007669"/>
    <property type="project" value="UniProtKB-ARBA"/>
</dbReference>
<dbReference type="PROSITE" id="PS00201">
    <property type="entry name" value="FLAVODOXIN"/>
    <property type="match status" value="1"/>
</dbReference>
<dbReference type="InterPro" id="IPR008254">
    <property type="entry name" value="Flavodoxin/NO_synth"/>
</dbReference>
<dbReference type="InterPro" id="IPR029039">
    <property type="entry name" value="Flavoprotein-like_sf"/>
</dbReference>
<dbReference type="Gene3D" id="3.40.50.360">
    <property type="match status" value="1"/>
</dbReference>